<evidence type="ECO:0000256" key="1">
    <source>
        <dbReference type="SAM" id="MobiDB-lite"/>
    </source>
</evidence>
<dbReference type="Proteomes" id="UP001296104">
    <property type="component" value="Unassembled WGS sequence"/>
</dbReference>
<gene>
    <name evidence="2" type="ORF">LECACI_7A001092</name>
</gene>
<feature type="compositionally biased region" description="Gly residues" evidence="1">
    <location>
        <begin position="437"/>
        <end position="466"/>
    </location>
</feature>
<feature type="compositionally biased region" description="Basic and acidic residues" evidence="1">
    <location>
        <begin position="1"/>
        <end position="17"/>
    </location>
</feature>
<feature type="region of interest" description="Disordered" evidence="1">
    <location>
        <begin position="1"/>
        <end position="21"/>
    </location>
</feature>
<keyword evidence="3" id="KW-1185">Reference proteome</keyword>
<sequence>MSVDERPPKRKRQDSEMHLSTPTIEVDSEIELAADGDALVVVNGIAGVPQQVGIRCSSYALGTHSTGFKQLLAAATVVHTADPPTKTLPLPDDDGNTIYLLCCALHLRHDKLPARLPPDALTRYVAAAARYDCIVAAGRAASPWFDHLYHRVPHPPVYQLLEAAYLLDDPVYFARFTTRWVLETPSGRRLHDLSSSLGSAGQRLALELLARQREAIHSLKVDLDLLIDPLADVLADESHHYIDCEPGEEPQDGNGGDDGVEEDDRARDTCPVDRDNARLCLSALRNANLWPATRWPSTPGAIVEKSLAFPLPEWDVREQCLWCVAVEAKFSQALALVRTMQRERLWGICLDCYHRKAAEGGGVNSSSSGGECRFEHVKAVDLSVAVPPAPPPSGSALALALPSSAARPAPPKTPLSAAQAVSFLDSFRAATKKEGGDGNGQGQGQGGSGGGGGGGGSGGGQASAGG</sequence>
<dbReference type="EMBL" id="CAVMBE010000004">
    <property type="protein sequence ID" value="CAK3815284.1"/>
    <property type="molecule type" value="Genomic_DNA"/>
</dbReference>
<feature type="region of interest" description="Disordered" evidence="1">
    <location>
        <begin position="242"/>
        <end position="270"/>
    </location>
</feature>
<evidence type="ECO:0000313" key="3">
    <source>
        <dbReference type="Proteomes" id="UP001296104"/>
    </source>
</evidence>
<proteinExistence type="predicted"/>
<name>A0AAI8YSC1_9PEZI</name>
<evidence type="ECO:0000313" key="2">
    <source>
        <dbReference type="EMBL" id="CAK3815284.1"/>
    </source>
</evidence>
<protein>
    <recommendedName>
        <fullName evidence="4">BTB domain-containing protein</fullName>
    </recommendedName>
</protein>
<evidence type="ECO:0008006" key="4">
    <source>
        <dbReference type="Google" id="ProtNLM"/>
    </source>
</evidence>
<comment type="caution">
    <text evidence="2">The sequence shown here is derived from an EMBL/GenBank/DDBJ whole genome shotgun (WGS) entry which is preliminary data.</text>
</comment>
<organism evidence="2 3">
    <name type="scientific">Lecanosticta acicola</name>
    <dbReference type="NCBI Taxonomy" id="111012"/>
    <lineage>
        <taxon>Eukaryota</taxon>
        <taxon>Fungi</taxon>
        <taxon>Dikarya</taxon>
        <taxon>Ascomycota</taxon>
        <taxon>Pezizomycotina</taxon>
        <taxon>Dothideomycetes</taxon>
        <taxon>Dothideomycetidae</taxon>
        <taxon>Mycosphaerellales</taxon>
        <taxon>Mycosphaerellaceae</taxon>
        <taxon>Lecanosticta</taxon>
    </lineage>
</organism>
<accession>A0AAI8YSC1</accession>
<reference evidence="2" key="1">
    <citation type="submission" date="2023-11" db="EMBL/GenBank/DDBJ databases">
        <authorList>
            <person name="Alioto T."/>
            <person name="Alioto T."/>
            <person name="Gomez Garrido J."/>
        </authorList>
    </citation>
    <scope>NUCLEOTIDE SEQUENCE</scope>
</reference>
<feature type="region of interest" description="Disordered" evidence="1">
    <location>
        <begin position="428"/>
        <end position="466"/>
    </location>
</feature>
<dbReference type="AlphaFoldDB" id="A0AAI8YSC1"/>